<evidence type="ECO:0000313" key="1">
    <source>
        <dbReference type="EMBL" id="GAA3759984.1"/>
    </source>
</evidence>
<gene>
    <name evidence="1" type="ORF">GCM10022240_10680</name>
</gene>
<evidence type="ECO:0008006" key="3">
    <source>
        <dbReference type="Google" id="ProtNLM"/>
    </source>
</evidence>
<comment type="caution">
    <text evidence="1">The sequence shown here is derived from an EMBL/GenBank/DDBJ whole genome shotgun (WGS) entry which is preliminary data.</text>
</comment>
<evidence type="ECO:0000313" key="2">
    <source>
        <dbReference type="Proteomes" id="UP001500540"/>
    </source>
</evidence>
<keyword evidence="2" id="KW-1185">Reference proteome</keyword>
<proteinExistence type="predicted"/>
<name>A0ABP7GA72_9MICO</name>
<reference evidence="2" key="1">
    <citation type="journal article" date="2019" name="Int. J. Syst. Evol. Microbiol.">
        <title>The Global Catalogue of Microorganisms (GCM) 10K type strain sequencing project: providing services to taxonomists for standard genome sequencing and annotation.</title>
        <authorList>
            <consortium name="The Broad Institute Genomics Platform"/>
            <consortium name="The Broad Institute Genome Sequencing Center for Infectious Disease"/>
            <person name="Wu L."/>
            <person name="Ma J."/>
        </authorList>
    </citation>
    <scope>NUCLEOTIDE SEQUENCE [LARGE SCALE GENOMIC DNA]</scope>
    <source>
        <strain evidence="2">JCM 16950</strain>
    </source>
</reference>
<accession>A0ABP7GA72</accession>
<protein>
    <recommendedName>
        <fullName evidence="3">Protein ImuA</fullName>
    </recommendedName>
</protein>
<organism evidence="1 2">
    <name type="scientific">Microbacterium kribbense</name>
    <dbReference type="NCBI Taxonomy" id="433645"/>
    <lineage>
        <taxon>Bacteria</taxon>
        <taxon>Bacillati</taxon>
        <taxon>Actinomycetota</taxon>
        <taxon>Actinomycetes</taxon>
        <taxon>Micrococcales</taxon>
        <taxon>Microbacteriaceae</taxon>
        <taxon>Microbacterium</taxon>
    </lineage>
</organism>
<sequence length="224" mass="23409">MGASAAEVSRLRTRLEQLQGRRLDAPVLPVLAALAELLPGGGLRPGAAYTVSPSASLLLALLVRPSQTGSWCAVVGMPELGAEAAEALGVDLSRLVLIPDPGPRWLAVTATVADVLPVVAVRPRSGAGTAEIARLSARLREKGTVLLVQGRWPQAEASLSIDAPQWSGVGDGHGYLTRRALTVSVTSRYRPAPRRARMLLPDEAGALTAASWSEPPRAPMRAVG</sequence>
<dbReference type="Proteomes" id="UP001500540">
    <property type="component" value="Unassembled WGS sequence"/>
</dbReference>
<dbReference type="EMBL" id="BAABAF010000003">
    <property type="protein sequence ID" value="GAA3759984.1"/>
    <property type="molecule type" value="Genomic_DNA"/>
</dbReference>